<evidence type="ECO:0008006" key="4">
    <source>
        <dbReference type="Google" id="ProtNLM"/>
    </source>
</evidence>
<dbReference type="EMBL" id="JANGAC010000010">
    <property type="protein sequence ID" value="MCQ4924081.1"/>
    <property type="molecule type" value="Genomic_DNA"/>
</dbReference>
<feature type="compositionally biased region" description="Low complexity" evidence="1">
    <location>
        <begin position="152"/>
        <end position="174"/>
    </location>
</feature>
<dbReference type="RefSeq" id="WP_256311904.1">
    <property type="nucleotide sequence ID" value="NZ_JANGAC010000010.1"/>
</dbReference>
<evidence type="ECO:0000256" key="1">
    <source>
        <dbReference type="SAM" id="MobiDB-lite"/>
    </source>
</evidence>
<name>A0ABT1SC82_9FIRM</name>
<organism evidence="2 3">
    <name type="scientific">Tissierella carlieri</name>
    <dbReference type="NCBI Taxonomy" id="689904"/>
    <lineage>
        <taxon>Bacteria</taxon>
        <taxon>Bacillati</taxon>
        <taxon>Bacillota</taxon>
        <taxon>Tissierellia</taxon>
        <taxon>Tissierellales</taxon>
        <taxon>Tissierellaceae</taxon>
        <taxon>Tissierella</taxon>
    </lineage>
</organism>
<dbReference type="Proteomes" id="UP001524478">
    <property type="component" value="Unassembled WGS sequence"/>
</dbReference>
<sequence length="208" mass="22578">MIFVDDSTIKIGGVILSGIVRSLEIKTDARVEEQEVEGKSAKPKQATGYEDAKINIEIGLEDGETTTKEEKLKGIQNLFRTSGQAKPKVYEIINEHTAIRGIKKVIFKSLTTKETSKKSELTVSIEFWEYVTTTITATSTSKASKNKKGDSSKGSNASVKGNLNSDYNSYLSSSRGKAPKINDKTSNSPAKDTASGNAAKSKLSQMPY</sequence>
<gene>
    <name evidence="2" type="ORF">NE686_13345</name>
</gene>
<evidence type="ECO:0000313" key="3">
    <source>
        <dbReference type="Proteomes" id="UP001524478"/>
    </source>
</evidence>
<protein>
    <recommendedName>
        <fullName evidence="4">Transcriptional regulator</fullName>
    </recommendedName>
</protein>
<comment type="caution">
    <text evidence="2">The sequence shown here is derived from an EMBL/GenBank/DDBJ whole genome shotgun (WGS) entry which is preliminary data.</text>
</comment>
<evidence type="ECO:0000313" key="2">
    <source>
        <dbReference type="EMBL" id="MCQ4924081.1"/>
    </source>
</evidence>
<feature type="compositionally biased region" description="Polar residues" evidence="1">
    <location>
        <begin position="184"/>
        <end position="208"/>
    </location>
</feature>
<keyword evidence="3" id="KW-1185">Reference proteome</keyword>
<reference evidence="2 3" key="1">
    <citation type="submission" date="2022-06" db="EMBL/GenBank/DDBJ databases">
        <title>Isolation of gut microbiota from human fecal samples.</title>
        <authorList>
            <person name="Pamer E.G."/>
            <person name="Barat B."/>
            <person name="Waligurski E."/>
            <person name="Medina S."/>
            <person name="Paddock L."/>
            <person name="Mostad J."/>
        </authorList>
    </citation>
    <scope>NUCLEOTIDE SEQUENCE [LARGE SCALE GENOMIC DNA]</scope>
    <source>
        <strain evidence="2 3">DFI.7.95</strain>
    </source>
</reference>
<proteinExistence type="predicted"/>
<accession>A0ABT1SC82</accession>
<feature type="region of interest" description="Disordered" evidence="1">
    <location>
        <begin position="139"/>
        <end position="208"/>
    </location>
</feature>